<feature type="domain" description="O-methyltransferase C-terminal" evidence="5">
    <location>
        <begin position="151"/>
        <end position="359"/>
    </location>
</feature>
<dbReference type="Gene3D" id="3.40.50.150">
    <property type="entry name" value="Vaccinia Virus protein VP39"/>
    <property type="match status" value="1"/>
</dbReference>
<evidence type="ECO:0000256" key="1">
    <source>
        <dbReference type="ARBA" id="ARBA00022603"/>
    </source>
</evidence>
<evidence type="ECO:0000256" key="4">
    <source>
        <dbReference type="PIRSR" id="PIRSR005739-1"/>
    </source>
</evidence>
<dbReference type="GO" id="GO:0032259">
    <property type="term" value="P:methylation"/>
    <property type="evidence" value="ECO:0007669"/>
    <property type="project" value="UniProtKB-KW"/>
</dbReference>
<dbReference type="SUPFAM" id="SSF46785">
    <property type="entry name" value="Winged helix' DNA-binding domain"/>
    <property type="match status" value="1"/>
</dbReference>
<evidence type="ECO:0000256" key="2">
    <source>
        <dbReference type="ARBA" id="ARBA00022679"/>
    </source>
</evidence>
<dbReference type="SUPFAM" id="SSF53335">
    <property type="entry name" value="S-adenosyl-L-methionine-dependent methyltransferases"/>
    <property type="match status" value="1"/>
</dbReference>
<dbReference type="Pfam" id="PF00891">
    <property type="entry name" value="Methyltransf_2"/>
    <property type="match status" value="1"/>
</dbReference>
<dbReference type="AlphaFoldDB" id="A0A1Z4EF62"/>
<dbReference type="InterPro" id="IPR001077">
    <property type="entry name" value="COMT_C"/>
</dbReference>
<keyword evidence="1 7" id="KW-0489">Methyltransferase</keyword>
<keyword evidence="3" id="KW-0949">S-adenosyl-L-methionine</keyword>
<feature type="active site" description="Proton acceptor" evidence="4">
    <location>
        <position position="288"/>
    </location>
</feature>
<dbReference type="InterPro" id="IPR029063">
    <property type="entry name" value="SAM-dependent_MTases_sf"/>
</dbReference>
<gene>
    <name evidence="7" type="ORF">MSG_01441</name>
</gene>
<name>A0A1Z4EF62_9MYCO</name>
<sequence length="378" mass="41490">MTHKMFSLVLEAVDRIAASKIPPVKVVRAIERARHHLGQLQRRTVPASVGLLEMVIDGWVAQSITAAADLGVADALAQGPLSVEDLALAVDADVDALSRLMRALSTRGIFRRCRDGRYDLTPLAQPLRRDARISLAGWVRWAGSPQMRELWSHLSEGIRAGRCRSVEMQGQHLFDYLAGEPELHEIFNSAMTSVSELSLAPLMAAYDFNPYRTIVDVGGGHGRLLAAILAAAPKSHGILFDMPQVLAGAPTELGKHGISQRVRLVKGSFFDEVIPVGGDAYVIKDVLHDWPDQDASRILRNVRAAAGPGKHLLVIEPVIPQHNREFAGNWLDLDMFVTAGTRLRTADQYRELLERAGFQLKRVVETVSAFSVLEAEAI</sequence>
<accession>A0A1Z4EF62</accession>
<dbReference type="GO" id="GO:0046983">
    <property type="term" value="F:protein dimerization activity"/>
    <property type="evidence" value="ECO:0007669"/>
    <property type="project" value="InterPro"/>
</dbReference>
<protein>
    <submittedName>
        <fullName evidence="7">Hydroxyneurosporene-O-methyltransferase</fullName>
        <ecNumber evidence="7">2.1.1.38</ecNumber>
    </submittedName>
</protein>
<evidence type="ECO:0000313" key="8">
    <source>
        <dbReference type="Proteomes" id="UP000217736"/>
    </source>
</evidence>
<dbReference type="EC" id="2.1.1.38" evidence="7"/>
<dbReference type="InterPro" id="IPR036390">
    <property type="entry name" value="WH_DNA-bd_sf"/>
</dbReference>
<dbReference type="PIRSF" id="PIRSF005739">
    <property type="entry name" value="O-mtase"/>
    <property type="match status" value="1"/>
</dbReference>
<keyword evidence="2 7" id="KW-0808">Transferase</keyword>
<dbReference type="PANTHER" id="PTHR43712">
    <property type="entry name" value="PUTATIVE (AFU_ORTHOLOGUE AFUA_4G14580)-RELATED"/>
    <property type="match status" value="1"/>
</dbReference>
<dbReference type="Proteomes" id="UP000217736">
    <property type="component" value="Chromosome"/>
</dbReference>
<dbReference type="EMBL" id="AP018164">
    <property type="protein sequence ID" value="BAX91597.1"/>
    <property type="molecule type" value="Genomic_DNA"/>
</dbReference>
<dbReference type="RefSeq" id="WP_232011186.1">
    <property type="nucleotide sequence ID" value="NZ_AP018164.1"/>
</dbReference>
<evidence type="ECO:0000259" key="5">
    <source>
        <dbReference type="Pfam" id="PF00891"/>
    </source>
</evidence>
<dbReference type="InterPro" id="IPR012967">
    <property type="entry name" value="COMT_dimerisation"/>
</dbReference>
<keyword evidence="8" id="KW-1185">Reference proteome</keyword>
<dbReference type="InterPro" id="IPR016461">
    <property type="entry name" value="COMT-like"/>
</dbReference>
<reference evidence="8" key="1">
    <citation type="submission" date="2017-06" db="EMBL/GenBank/DDBJ databases">
        <title>Complete Genome Sequence of Mycobacterium shigaense.</title>
        <authorList>
            <person name="Fukano H."/>
            <person name="Yoshida M."/>
            <person name="Kazumi Y."/>
            <person name="Ogura Y."/>
            <person name="Mitarai S."/>
            <person name="Hayashi T."/>
            <person name="Hoshino Y."/>
        </authorList>
    </citation>
    <scope>NUCLEOTIDE SEQUENCE [LARGE SCALE GENOMIC DNA]</scope>
    <source>
        <strain evidence="8">UN-152</strain>
    </source>
</reference>
<proteinExistence type="predicted"/>
<dbReference type="GO" id="GO:0008171">
    <property type="term" value="F:O-methyltransferase activity"/>
    <property type="evidence" value="ECO:0007669"/>
    <property type="project" value="InterPro"/>
</dbReference>
<dbReference type="InterPro" id="IPR036388">
    <property type="entry name" value="WH-like_DNA-bd_sf"/>
</dbReference>
<dbReference type="GO" id="GO:0030739">
    <property type="term" value="F:O-demethylpuromycin O-methyltransferase activity"/>
    <property type="evidence" value="ECO:0007669"/>
    <property type="project" value="UniProtKB-EC"/>
</dbReference>
<dbReference type="Pfam" id="PF08100">
    <property type="entry name" value="Dimerisation"/>
    <property type="match status" value="1"/>
</dbReference>
<evidence type="ECO:0000313" key="7">
    <source>
        <dbReference type="EMBL" id="BAX91597.1"/>
    </source>
</evidence>
<feature type="domain" description="O-methyltransferase dimerisation" evidence="6">
    <location>
        <begin position="59"/>
        <end position="125"/>
    </location>
</feature>
<dbReference type="PANTHER" id="PTHR43712:SF2">
    <property type="entry name" value="O-METHYLTRANSFERASE CICE"/>
    <property type="match status" value="1"/>
</dbReference>
<dbReference type="PROSITE" id="PS51683">
    <property type="entry name" value="SAM_OMT_II"/>
    <property type="match status" value="1"/>
</dbReference>
<evidence type="ECO:0000259" key="6">
    <source>
        <dbReference type="Pfam" id="PF08100"/>
    </source>
</evidence>
<dbReference type="Gene3D" id="1.10.287.1350">
    <property type="match status" value="1"/>
</dbReference>
<dbReference type="Gene3D" id="1.10.10.10">
    <property type="entry name" value="Winged helix-like DNA-binding domain superfamily/Winged helix DNA-binding domain"/>
    <property type="match status" value="1"/>
</dbReference>
<organism evidence="7 8">
    <name type="scientific">Mycobacterium shigaense</name>
    <dbReference type="NCBI Taxonomy" id="722731"/>
    <lineage>
        <taxon>Bacteria</taxon>
        <taxon>Bacillati</taxon>
        <taxon>Actinomycetota</taxon>
        <taxon>Actinomycetes</taxon>
        <taxon>Mycobacteriales</taxon>
        <taxon>Mycobacteriaceae</taxon>
        <taxon>Mycobacterium</taxon>
        <taxon>Mycobacterium simiae complex</taxon>
    </lineage>
</organism>
<dbReference type="KEGG" id="mshg:MSG_01441"/>
<evidence type="ECO:0000256" key="3">
    <source>
        <dbReference type="ARBA" id="ARBA00022691"/>
    </source>
</evidence>
<dbReference type="CDD" id="cd02440">
    <property type="entry name" value="AdoMet_MTases"/>
    <property type="match status" value="1"/>
</dbReference>